<feature type="region of interest" description="Disordered" evidence="1">
    <location>
        <begin position="131"/>
        <end position="154"/>
    </location>
</feature>
<dbReference type="InterPro" id="IPR015402">
    <property type="entry name" value="DUF1980"/>
</dbReference>
<evidence type="ECO:0000256" key="1">
    <source>
        <dbReference type="SAM" id="MobiDB-lite"/>
    </source>
</evidence>
<reference evidence="6" key="1">
    <citation type="submission" date="2020-07" db="EMBL/GenBank/DDBJ databases">
        <authorList>
            <person name="Partida-Martinez L."/>
            <person name="Huntemann M."/>
            <person name="Clum A."/>
            <person name="Wang J."/>
            <person name="Palaniappan K."/>
            <person name="Ritter S."/>
            <person name="Chen I.-M."/>
            <person name="Stamatis D."/>
            <person name="Reddy T."/>
            <person name="O'Malley R."/>
            <person name="Daum C."/>
            <person name="Shapiro N."/>
            <person name="Ivanova N."/>
            <person name="Kyrpides N."/>
            <person name="Woyke T."/>
        </authorList>
    </citation>
    <scope>NUCLEOTIDE SEQUENCE [LARGE SCALE GENOMIC DNA]</scope>
    <source>
        <strain evidence="6">AT2.8</strain>
    </source>
</reference>
<feature type="transmembrane region" description="Helical" evidence="2">
    <location>
        <begin position="12"/>
        <end position="28"/>
    </location>
</feature>
<dbReference type="InterPro" id="IPR048447">
    <property type="entry name" value="DUF1980_C"/>
</dbReference>
<keyword evidence="2" id="KW-0472">Membrane</keyword>
<reference evidence="6" key="2">
    <citation type="submission" date="2020-08" db="EMBL/GenBank/DDBJ databases">
        <title>The Agave Microbiome: Exploring the role of microbial communities in plant adaptations to desert environments.</title>
        <authorList>
            <person name="Partida-Martinez L.P."/>
        </authorList>
    </citation>
    <scope>NUCLEOTIDE SEQUENCE [LARGE SCALE GENOMIC DNA]</scope>
    <source>
        <strain evidence="6">AT2.8</strain>
    </source>
</reference>
<dbReference type="NCBIfam" id="TIGR03943">
    <property type="entry name" value="TIGR03943 family putative permease subunit"/>
    <property type="match status" value="1"/>
</dbReference>
<sequence>MRFHFQQAVRAFILLAFSVMLFKLHFTGEMTKFINPKYEGLSQSAAVLFLILFIIQTTRIWTIKENSHHHHCHDDSYDHSCSHDHGDSPFNTKKLIAYVIIVFPLVTGFLLPAKVLDASIADKKGGLAVLTNQKSEKEKDEKPAPNNSQQKDPVINGDLVDLSRLEELVYTKDEYNQLIQHLLQSSTIKMNDDIFSTYYDEIQTDIEKFKGREIELKGFVYKEEGLEQDQLVLSRFLITHCVADASIIGFISELPEASSLKENTWIEVKGVLDTTNFNGTELPIIKITTWKKINEPKEPYLYPISVKIL</sequence>
<feature type="transmembrane region" description="Helical" evidence="2">
    <location>
        <begin position="40"/>
        <end position="61"/>
    </location>
</feature>
<evidence type="ECO:0000259" key="4">
    <source>
        <dbReference type="Pfam" id="PF21537"/>
    </source>
</evidence>
<evidence type="ECO:0000313" key="5">
    <source>
        <dbReference type="EMBL" id="NYE06990.1"/>
    </source>
</evidence>
<evidence type="ECO:0000259" key="3">
    <source>
        <dbReference type="Pfam" id="PF09323"/>
    </source>
</evidence>
<dbReference type="InterPro" id="IPR052955">
    <property type="entry name" value="UPF0703_membrane_permease"/>
</dbReference>
<dbReference type="PANTHER" id="PTHR40047">
    <property type="entry name" value="UPF0703 PROTEIN YCGQ"/>
    <property type="match status" value="1"/>
</dbReference>
<protein>
    <submittedName>
        <fullName evidence="5">Membrane protein</fullName>
    </submittedName>
</protein>
<feature type="domain" description="DUF1980" evidence="4">
    <location>
        <begin position="172"/>
        <end position="303"/>
    </location>
</feature>
<name>A0A852TDR3_9BACI</name>
<organism evidence="5 6">
    <name type="scientific">Neobacillus niacini</name>
    <dbReference type="NCBI Taxonomy" id="86668"/>
    <lineage>
        <taxon>Bacteria</taxon>
        <taxon>Bacillati</taxon>
        <taxon>Bacillota</taxon>
        <taxon>Bacilli</taxon>
        <taxon>Bacillales</taxon>
        <taxon>Bacillaceae</taxon>
        <taxon>Neobacillus</taxon>
    </lineage>
</organism>
<keyword evidence="2" id="KW-0812">Transmembrane</keyword>
<dbReference type="Proteomes" id="UP000548423">
    <property type="component" value="Unassembled WGS sequence"/>
</dbReference>
<accession>A0A852TDR3</accession>
<evidence type="ECO:0000313" key="6">
    <source>
        <dbReference type="Proteomes" id="UP000548423"/>
    </source>
</evidence>
<evidence type="ECO:0000256" key="2">
    <source>
        <dbReference type="SAM" id="Phobius"/>
    </source>
</evidence>
<feature type="compositionally biased region" description="Basic and acidic residues" evidence="1">
    <location>
        <begin position="134"/>
        <end position="143"/>
    </location>
</feature>
<dbReference type="Pfam" id="PF21537">
    <property type="entry name" value="DUF1980_C"/>
    <property type="match status" value="1"/>
</dbReference>
<feature type="transmembrane region" description="Helical" evidence="2">
    <location>
        <begin position="95"/>
        <end position="113"/>
    </location>
</feature>
<dbReference type="PANTHER" id="PTHR40047:SF1">
    <property type="entry name" value="UPF0703 PROTEIN YCGQ"/>
    <property type="match status" value="1"/>
</dbReference>
<keyword evidence="2" id="KW-1133">Transmembrane helix</keyword>
<dbReference type="Pfam" id="PF09323">
    <property type="entry name" value="DUF1980"/>
    <property type="match status" value="1"/>
</dbReference>
<dbReference type="EMBL" id="JACCBX010000008">
    <property type="protein sequence ID" value="NYE06990.1"/>
    <property type="molecule type" value="Genomic_DNA"/>
</dbReference>
<dbReference type="AlphaFoldDB" id="A0A852TDR3"/>
<proteinExistence type="predicted"/>
<gene>
    <name evidence="5" type="ORF">F4694_003775</name>
</gene>
<feature type="domain" description="DUF1980" evidence="3">
    <location>
        <begin position="9"/>
        <end position="125"/>
    </location>
</feature>
<comment type="caution">
    <text evidence="5">The sequence shown here is derived from an EMBL/GenBank/DDBJ whole genome shotgun (WGS) entry which is preliminary data.</text>
</comment>
<dbReference type="InterPro" id="IPR048493">
    <property type="entry name" value="DUF1980_N"/>
</dbReference>